<comment type="function">
    <text evidence="3">Probably deamidates glutamine residues to glutamate on methyl-accepting chemotaxis receptors (MCPs), playing an important role in chemotaxis.</text>
</comment>
<dbReference type="EMBL" id="JBHTAH010000007">
    <property type="protein sequence ID" value="MFC7069961.1"/>
    <property type="molecule type" value="Genomic_DNA"/>
</dbReference>
<dbReference type="Proteomes" id="UP001596461">
    <property type="component" value="Unassembled WGS sequence"/>
</dbReference>
<evidence type="ECO:0000256" key="2">
    <source>
        <dbReference type="ARBA" id="ARBA00022801"/>
    </source>
</evidence>
<dbReference type="Gene3D" id="3.30.1330.200">
    <property type="match status" value="1"/>
</dbReference>
<keyword evidence="2 3" id="KW-0378">Hydrolase</keyword>
<evidence type="ECO:0000256" key="1">
    <source>
        <dbReference type="ARBA" id="ARBA00022500"/>
    </source>
</evidence>
<accession>A0ABD5WF39</accession>
<dbReference type="EC" id="3.5.1.44" evidence="3"/>
<dbReference type="RefSeq" id="WP_284032878.1">
    <property type="nucleotide sequence ID" value="NZ_CP126154.1"/>
</dbReference>
<feature type="region of interest" description="Disordered" evidence="4">
    <location>
        <begin position="1"/>
        <end position="29"/>
    </location>
</feature>
<evidence type="ECO:0000313" key="6">
    <source>
        <dbReference type="Proteomes" id="UP001596461"/>
    </source>
</evidence>
<dbReference type="AlphaFoldDB" id="A0ABD5WF39"/>
<proteinExistence type="inferred from homology"/>
<comment type="caution">
    <text evidence="5">The sequence shown here is derived from an EMBL/GenBank/DDBJ whole genome shotgun (WGS) entry which is preliminary data.</text>
</comment>
<dbReference type="GeneID" id="81124771"/>
<dbReference type="InterPro" id="IPR005659">
    <property type="entry name" value="Chemorcpt_Glu_NH3ase_CheD"/>
</dbReference>
<dbReference type="GO" id="GO:0050568">
    <property type="term" value="F:protein-glutamine glutaminase activity"/>
    <property type="evidence" value="ECO:0007669"/>
    <property type="project" value="UniProtKB-UniRule"/>
</dbReference>
<dbReference type="InterPro" id="IPR011324">
    <property type="entry name" value="Cytotoxic_necrot_fac-like_cat"/>
</dbReference>
<keyword evidence="1 3" id="KW-0145">Chemotaxis</keyword>
<evidence type="ECO:0000256" key="4">
    <source>
        <dbReference type="SAM" id="MobiDB-lite"/>
    </source>
</evidence>
<dbReference type="InterPro" id="IPR038592">
    <property type="entry name" value="CheD-like_sf"/>
</dbReference>
<gene>
    <name evidence="3" type="primary">cheD</name>
    <name evidence="5" type="ORF">ACFQL9_09935</name>
</gene>
<dbReference type="PANTHER" id="PTHR35147">
    <property type="entry name" value="CHEMORECEPTOR GLUTAMINE DEAMIDASE CHED-RELATED"/>
    <property type="match status" value="1"/>
</dbReference>
<comment type="similarity">
    <text evidence="3">Belongs to the CheD family.</text>
</comment>
<feature type="compositionally biased region" description="Low complexity" evidence="4">
    <location>
        <begin position="1"/>
        <end position="20"/>
    </location>
</feature>
<dbReference type="PANTHER" id="PTHR35147:SF1">
    <property type="entry name" value="CHEMORECEPTOR GLUTAMINE DEAMIDASE CHED-RELATED"/>
    <property type="match status" value="1"/>
</dbReference>
<dbReference type="CDD" id="cd16352">
    <property type="entry name" value="CheD"/>
    <property type="match status" value="1"/>
</dbReference>
<dbReference type="SUPFAM" id="SSF64438">
    <property type="entry name" value="CNF1/YfiH-like putative cysteine hydrolases"/>
    <property type="match status" value="1"/>
</dbReference>
<keyword evidence="6" id="KW-1185">Reference proteome</keyword>
<organism evidence="5 6">
    <name type="scientific">Halobaculum lipolyticum</name>
    <dbReference type="NCBI Taxonomy" id="3032001"/>
    <lineage>
        <taxon>Archaea</taxon>
        <taxon>Methanobacteriati</taxon>
        <taxon>Methanobacteriota</taxon>
        <taxon>Stenosarchaea group</taxon>
        <taxon>Halobacteria</taxon>
        <taxon>Halobacteriales</taxon>
        <taxon>Haloferacaceae</taxon>
        <taxon>Halobaculum</taxon>
    </lineage>
</organism>
<protein>
    <recommendedName>
        <fullName evidence="3">Probable chemoreceptor glutamine deamidase CheD</fullName>
        <ecNumber evidence="3">3.5.1.44</ecNumber>
    </recommendedName>
</protein>
<name>A0ABD5WF39_9EURY</name>
<evidence type="ECO:0000313" key="5">
    <source>
        <dbReference type="EMBL" id="MFC7069961.1"/>
    </source>
</evidence>
<sequence>MSDAVSPSDSPPAGGSSSPPLGETSTPRRKVGLSDAAVATDGAVLVTSGLGSCLGVAIFHPATGVGGLLHAMLPTAGDRPGADEKFVVEGIDALVEALTAAGADPDALRAKIAGAAKMIEFDVGEDGGSVGDRNVAAAEAALAERGIPLVAADTGGDRGRSLRFETGDGALLVSYAGGETVAL</sequence>
<reference evidence="5 6" key="1">
    <citation type="journal article" date="2019" name="Int. J. Syst. Evol. Microbiol.">
        <title>The Global Catalogue of Microorganisms (GCM) 10K type strain sequencing project: providing services to taxonomists for standard genome sequencing and annotation.</title>
        <authorList>
            <consortium name="The Broad Institute Genomics Platform"/>
            <consortium name="The Broad Institute Genome Sequencing Center for Infectious Disease"/>
            <person name="Wu L."/>
            <person name="Ma J."/>
        </authorList>
    </citation>
    <scope>NUCLEOTIDE SEQUENCE [LARGE SCALE GENOMIC DNA]</scope>
    <source>
        <strain evidence="5 6">DT31</strain>
    </source>
</reference>
<evidence type="ECO:0000256" key="3">
    <source>
        <dbReference type="HAMAP-Rule" id="MF_01440"/>
    </source>
</evidence>
<comment type="catalytic activity">
    <reaction evidence="3">
        <text>L-glutaminyl-[protein] + H2O = L-glutamyl-[protein] + NH4(+)</text>
        <dbReference type="Rhea" id="RHEA:16441"/>
        <dbReference type="Rhea" id="RHEA-COMP:10207"/>
        <dbReference type="Rhea" id="RHEA-COMP:10208"/>
        <dbReference type="ChEBI" id="CHEBI:15377"/>
        <dbReference type="ChEBI" id="CHEBI:28938"/>
        <dbReference type="ChEBI" id="CHEBI:29973"/>
        <dbReference type="ChEBI" id="CHEBI:30011"/>
        <dbReference type="EC" id="3.5.1.44"/>
    </reaction>
</comment>
<dbReference type="GO" id="GO:0006935">
    <property type="term" value="P:chemotaxis"/>
    <property type="evidence" value="ECO:0007669"/>
    <property type="project" value="UniProtKB-UniRule"/>
</dbReference>
<dbReference type="Pfam" id="PF03975">
    <property type="entry name" value="CheD"/>
    <property type="match status" value="1"/>
</dbReference>
<dbReference type="HAMAP" id="MF_01440">
    <property type="entry name" value="CheD"/>
    <property type="match status" value="1"/>
</dbReference>